<name>A0AAD5SL55_9FUNG</name>
<dbReference type="Proteomes" id="UP001212841">
    <property type="component" value="Unassembled WGS sequence"/>
</dbReference>
<feature type="compositionally biased region" description="Polar residues" evidence="1">
    <location>
        <begin position="41"/>
        <end position="50"/>
    </location>
</feature>
<organism evidence="2 3">
    <name type="scientific">Rhizophlyctis rosea</name>
    <dbReference type="NCBI Taxonomy" id="64517"/>
    <lineage>
        <taxon>Eukaryota</taxon>
        <taxon>Fungi</taxon>
        <taxon>Fungi incertae sedis</taxon>
        <taxon>Chytridiomycota</taxon>
        <taxon>Chytridiomycota incertae sedis</taxon>
        <taxon>Chytridiomycetes</taxon>
        <taxon>Rhizophlyctidales</taxon>
        <taxon>Rhizophlyctidaceae</taxon>
        <taxon>Rhizophlyctis</taxon>
    </lineage>
</organism>
<gene>
    <name evidence="2" type="ORF">HK097_008573</name>
</gene>
<dbReference type="EMBL" id="JADGJD010000051">
    <property type="protein sequence ID" value="KAJ3055964.1"/>
    <property type="molecule type" value="Genomic_DNA"/>
</dbReference>
<proteinExistence type="predicted"/>
<keyword evidence="3" id="KW-1185">Reference proteome</keyword>
<evidence type="ECO:0000256" key="1">
    <source>
        <dbReference type="SAM" id="MobiDB-lite"/>
    </source>
</evidence>
<dbReference type="AlphaFoldDB" id="A0AAD5SL55"/>
<accession>A0AAD5SL55</accession>
<feature type="region of interest" description="Disordered" evidence="1">
    <location>
        <begin position="171"/>
        <end position="205"/>
    </location>
</feature>
<evidence type="ECO:0000313" key="3">
    <source>
        <dbReference type="Proteomes" id="UP001212841"/>
    </source>
</evidence>
<protein>
    <submittedName>
        <fullName evidence="2">Uncharacterized protein</fullName>
    </submittedName>
</protein>
<sequence length="709" mass="77363">MDESVRSFFAPHPDFNINLNVDFGTIFATKPSDSPAPSLAFTPSSATQPAGHTPSFGFGSSLSRTTLSLGSNAYKTDEREDGNAASSSPSSLFNPFVSPTPSAPNLFAFASKSLDLPSSSTTNPSDMGLLQSCCRQAKEPAPSPQPANQVASAESVADIYSSLSALTLPNATSSSPNLPDTHATVSPSTASNGRNFSIRSGQKGGKRFFPFAGRGKGQSRVDVPNAPAAAEPAVQIHVDADKLVPSGFLLLFALLCATFKTSGDVQELERFDRVTFGPRSSHSRTASARSHLSNASARSHLSHASRLIKGFAEETGKWFAVVDKFVPSYDDPSTATSEPVSAATWIKSVKEECVLKMRDPAASTKSVKWWCQQWAVLAAFLIRNVKHRDLVAHVHEAGKYLLSQDMCAFEQTDFLLRAKATYQMVVDFVAEQRVARVRSDSEENAVPVEYSDAAEERLKLQRIPVQIGLALAKSQMVPSEALAKCLTDYLKPVDPKILAKLREELQYLATHAFSDGELAEASQWLRQGARKSDIEELDRVGIEEYRRLHKFMDPIMVANHVKQLIRSLPYRAVPLPVQELLKSAVLGAEMGYRSESPIVQTRAAQAAHLLLSLNRDLYEVLGLYSKVVMRILEHNPKIKVRDLATVLAIGEDVPMPTVPGEEAQRQYTEAKSGWLDCIGVLMANGNVFFEETPAWRCERLACAEAFASI</sequence>
<evidence type="ECO:0000313" key="2">
    <source>
        <dbReference type="EMBL" id="KAJ3055964.1"/>
    </source>
</evidence>
<feature type="region of interest" description="Disordered" evidence="1">
    <location>
        <begin position="37"/>
        <end position="59"/>
    </location>
</feature>
<reference evidence="2" key="1">
    <citation type="submission" date="2020-05" db="EMBL/GenBank/DDBJ databases">
        <title>Phylogenomic resolution of chytrid fungi.</title>
        <authorList>
            <person name="Stajich J.E."/>
            <person name="Amses K."/>
            <person name="Simmons R."/>
            <person name="Seto K."/>
            <person name="Myers J."/>
            <person name="Bonds A."/>
            <person name="Quandt C.A."/>
            <person name="Barry K."/>
            <person name="Liu P."/>
            <person name="Grigoriev I."/>
            <person name="Longcore J.E."/>
            <person name="James T.Y."/>
        </authorList>
    </citation>
    <scope>NUCLEOTIDE SEQUENCE</scope>
    <source>
        <strain evidence="2">JEL0318</strain>
    </source>
</reference>
<comment type="caution">
    <text evidence="2">The sequence shown here is derived from an EMBL/GenBank/DDBJ whole genome shotgun (WGS) entry which is preliminary data.</text>
</comment>
<feature type="compositionally biased region" description="Polar residues" evidence="1">
    <location>
        <begin position="171"/>
        <end position="200"/>
    </location>
</feature>